<feature type="region of interest" description="Disordered" evidence="1">
    <location>
        <begin position="106"/>
        <end position="139"/>
    </location>
</feature>
<sequence length="285" mass="29104">MDTSHQNTALVLFQKTPGRQPRMNDVRSNMMSGATARYASGGRFLQRTPGNNMSVTRFTRKFISPGAAGAAARLGKPLPHPTVVAPGAAACVHHLRADGAVAAPVGDLSPVPTRGRRGAGGAAARSGSAAGPGAAGAAAPLTEHRLHPPAAAPGAGTVHHLHADGAVAALEGDLRLVPGRGSVPLQVARAEDDVVAAEALFKHPGRPSDDRCVSERARGQKRPVHRQYSPVPVVIAVTATGDAGLAGPSAAFVVAHRRDASSVAGEAVAGLRRRRGREEGDAESE</sequence>
<feature type="compositionally biased region" description="Low complexity" evidence="1">
    <location>
        <begin position="122"/>
        <end position="139"/>
    </location>
</feature>
<dbReference type="AlphaFoldDB" id="K0R4P1"/>
<proteinExistence type="predicted"/>
<feature type="region of interest" description="Disordered" evidence="1">
    <location>
        <begin position="205"/>
        <end position="225"/>
    </location>
</feature>
<evidence type="ECO:0000313" key="3">
    <source>
        <dbReference type="Proteomes" id="UP000266841"/>
    </source>
</evidence>
<protein>
    <submittedName>
        <fullName evidence="2">Uncharacterized protein</fullName>
    </submittedName>
</protein>
<comment type="caution">
    <text evidence="2">The sequence shown here is derived from an EMBL/GenBank/DDBJ whole genome shotgun (WGS) entry which is preliminary data.</text>
</comment>
<name>K0R4P1_THAOC</name>
<keyword evidence="3" id="KW-1185">Reference proteome</keyword>
<dbReference type="Proteomes" id="UP000266841">
    <property type="component" value="Unassembled WGS sequence"/>
</dbReference>
<evidence type="ECO:0000256" key="1">
    <source>
        <dbReference type="SAM" id="MobiDB-lite"/>
    </source>
</evidence>
<dbReference type="EMBL" id="AGNL01046816">
    <property type="protein sequence ID" value="EJK47585.1"/>
    <property type="molecule type" value="Genomic_DNA"/>
</dbReference>
<reference evidence="2 3" key="1">
    <citation type="journal article" date="2012" name="Genome Biol.">
        <title>Genome and low-iron response of an oceanic diatom adapted to chronic iron limitation.</title>
        <authorList>
            <person name="Lommer M."/>
            <person name="Specht M."/>
            <person name="Roy A.S."/>
            <person name="Kraemer L."/>
            <person name="Andreson R."/>
            <person name="Gutowska M.A."/>
            <person name="Wolf J."/>
            <person name="Bergner S.V."/>
            <person name="Schilhabel M.B."/>
            <person name="Klostermeier U.C."/>
            <person name="Beiko R.G."/>
            <person name="Rosenstiel P."/>
            <person name="Hippler M."/>
            <person name="Laroche J."/>
        </authorList>
    </citation>
    <scope>NUCLEOTIDE SEQUENCE [LARGE SCALE GENOMIC DNA]</scope>
    <source>
        <strain evidence="2 3">CCMP1005</strain>
    </source>
</reference>
<feature type="region of interest" description="Disordered" evidence="1">
    <location>
        <begin position="263"/>
        <end position="285"/>
    </location>
</feature>
<feature type="compositionally biased region" description="Basic and acidic residues" evidence="1">
    <location>
        <begin position="206"/>
        <end position="218"/>
    </location>
</feature>
<gene>
    <name evidence="2" type="ORF">THAOC_33685</name>
</gene>
<accession>K0R4P1</accession>
<evidence type="ECO:0000313" key="2">
    <source>
        <dbReference type="EMBL" id="EJK47585.1"/>
    </source>
</evidence>
<organism evidence="2 3">
    <name type="scientific">Thalassiosira oceanica</name>
    <name type="common">Marine diatom</name>
    <dbReference type="NCBI Taxonomy" id="159749"/>
    <lineage>
        <taxon>Eukaryota</taxon>
        <taxon>Sar</taxon>
        <taxon>Stramenopiles</taxon>
        <taxon>Ochrophyta</taxon>
        <taxon>Bacillariophyta</taxon>
        <taxon>Coscinodiscophyceae</taxon>
        <taxon>Thalassiosirophycidae</taxon>
        <taxon>Thalassiosirales</taxon>
        <taxon>Thalassiosiraceae</taxon>
        <taxon>Thalassiosira</taxon>
    </lineage>
</organism>